<gene>
    <name evidence="6" type="ORF">E2I14_00650</name>
</gene>
<dbReference type="GO" id="GO:0000976">
    <property type="term" value="F:transcription cis-regulatory region binding"/>
    <property type="evidence" value="ECO:0007669"/>
    <property type="project" value="TreeGrafter"/>
</dbReference>
<feature type="DNA-binding region" description="H-T-H motif" evidence="4">
    <location>
        <begin position="37"/>
        <end position="56"/>
    </location>
</feature>
<protein>
    <submittedName>
        <fullName evidence="6">TetR/AcrR family transcriptional regulator</fullName>
    </submittedName>
</protein>
<dbReference type="AlphaFoldDB" id="A0A4R5W4S0"/>
<dbReference type="SUPFAM" id="SSF46689">
    <property type="entry name" value="Homeodomain-like"/>
    <property type="match status" value="1"/>
</dbReference>
<keyword evidence="3" id="KW-0804">Transcription</keyword>
<sequence>MTTEIKPRWTRRKDSRPQELLSAALDLFVEHGYAATKLSEVAQVAGVSKGTLYLYFENKEELFKAVVRETIVPNIAEAEQLIVEFEGPTRELFKRLIRTWFENINTNKLSGIAKLMFAESSNFPELAEFYRVEVIDRNELMLIQLLNRGMLSGEFKQLDLAVVPKIITAPIIMMMLWNTSFKSCAIEPILTENYIESYVDIMLAGLLKSN</sequence>
<dbReference type="InterPro" id="IPR009057">
    <property type="entry name" value="Homeodomain-like_sf"/>
</dbReference>
<accession>A0A4R5W4S0</accession>
<dbReference type="PROSITE" id="PS50977">
    <property type="entry name" value="HTH_TETR_2"/>
    <property type="match status" value="1"/>
</dbReference>
<dbReference type="RefSeq" id="WP_133324426.1">
    <property type="nucleotide sequence ID" value="NZ_SMYL01000001.1"/>
</dbReference>
<dbReference type="InterPro" id="IPR036271">
    <property type="entry name" value="Tet_transcr_reg_TetR-rel_C_sf"/>
</dbReference>
<evidence type="ECO:0000259" key="5">
    <source>
        <dbReference type="PROSITE" id="PS50977"/>
    </source>
</evidence>
<reference evidence="6 7" key="1">
    <citation type="submission" date="2019-03" db="EMBL/GenBank/DDBJ databases">
        <title>Sapientia aquatica gen. nov., sp. nov., isolated from a crater lake.</title>
        <authorList>
            <person name="Felfoldi T."/>
            <person name="Szabo A."/>
            <person name="Toth E."/>
            <person name="Schumann P."/>
            <person name="Keki Z."/>
            <person name="Marialigeti K."/>
            <person name="Mathe I."/>
        </authorList>
    </citation>
    <scope>NUCLEOTIDE SEQUENCE [LARGE SCALE GENOMIC DNA]</scope>
    <source>
        <strain evidence="6 7">SA-152</strain>
    </source>
</reference>
<dbReference type="InterPro" id="IPR001647">
    <property type="entry name" value="HTH_TetR"/>
</dbReference>
<name>A0A4R5W4S0_9BURK</name>
<keyword evidence="2 4" id="KW-0238">DNA-binding</keyword>
<dbReference type="PRINTS" id="PR00455">
    <property type="entry name" value="HTHTETR"/>
</dbReference>
<dbReference type="EMBL" id="SMYL01000001">
    <property type="protein sequence ID" value="TDK68097.1"/>
    <property type="molecule type" value="Genomic_DNA"/>
</dbReference>
<evidence type="ECO:0000256" key="2">
    <source>
        <dbReference type="ARBA" id="ARBA00023125"/>
    </source>
</evidence>
<evidence type="ECO:0000313" key="7">
    <source>
        <dbReference type="Proteomes" id="UP000294829"/>
    </source>
</evidence>
<organism evidence="6 7">
    <name type="scientific">Sapientia aquatica</name>
    <dbReference type="NCBI Taxonomy" id="1549640"/>
    <lineage>
        <taxon>Bacteria</taxon>
        <taxon>Pseudomonadati</taxon>
        <taxon>Pseudomonadota</taxon>
        <taxon>Betaproteobacteria</taxon>
        <taxon>Burkholderiales</taxon>
        <taxon>Oxalobacteraceae</taxon>
        <taxon>Sapientia</taxon>
    </lineage>
</organism>
<dbReference type="InterPro" id="IPR050109">
    <property type="entry name" value="HTH-type_TetR-like_transc_reg"/>
</dbReference>
<dbReference type="OrthoDB" id="9809994at2"/>
<dbReference type="FunFam" id="1.10.10.60:FF:000141">
    <property type="entry name" value="TetR family transcriptional regulator"/>
    <property type="match status" value="1"/>
</dbReference>
<dbReference type="Gene3D" id="1.10.10.60">
    <property type="entry name" value="Homeodomain-like"/>
    <property type="match status" value="1"/>
</dbReference>
<evidence type="ECO:0000256" key="4">
    <source>
        <dbReference type="PROSITE-ProRule" id="PRU00335"/>
    </source>
</evidence>
<evidence type="ECO:0000256" key="3">
    <source>
        <dbReference type="ARBA" id="ARBA00023163"/>
    </source>
</evidence>
<keyword evidence="1" id="KW-0805">Transcription regulation</keyword>
<dbReference type="PANTHER" id="PTHR30055:SF146">
    <property type="entry name" value="HTH-TYPE TRANSCRIPTIONAL DUAL REGULATOR CECR"/>
    <property type="match status" value="1"/>
</dbReference>
<dbReference type="PANTHER" id="PTHR30055">
    <property type="entry name" value="HTH-TYPE TRANSCRIPTIONAL REGULATOR RUTR"/>
    <property type="match status" value="1"/>
</dbReference>
<proteinExistence type="predicted"/>
<evidence type="ECO:0000313" key="6">
    <source>
        <dbReference type="EMBL" id="TDK68097.1"/>
    </source>
</evidence>
<dbReference type="SUPFAM" id="SSF48498">
    <property type="entry name" value="Tetracyclin repressor-like, C-terminal domain"/>
    <property type="match status" value="1"/>
</dbReference>
<dbReference type="Proteomes" id="UP000294829">
    <property type="component" value="Unassembled WGS sequence"/>
</dbReference>
<dbReference type="Gene3D" id="1.10.357.10">
    <property type="entry name" value="Tetracycline Repressor, domain 2"/>
    <property type="match status" value="1"/>
</dbReference>
<keyword evidence="7" id="KW-1185">Reference proteome</keyword>
<dbReference type="GO" id="GO:0003700">
    <property type="term" value="F:DNA-binding transcription factor activity"/>
    <property type="evidence" value="ECO:0007669"/>
    <property type="project" value="TreeGrafter"/>
</dbReference>
<dbReference type="Pfam" id="PF00440">
    <property type="entry name" value="TetR_N"/>
    <property type="match status" value="1"/>
</dbReference>
<evidence type="ECO:0000256" key="1">
    <source>
        <dbReference type="ARBA" id="ARBA00023015"/>
    </source>
</evidence>
<comment type="caution">
    <text evidence="6">The sequence shown here is derived from an EMBL/GenBank/DDBJ whole genome shotgun (WGS) entry which is preliminary data.</text>
</comment>
<feature type="domain" description="HTH tetR-type" evidence="5">
    <location>
        <begin position="14"/>
        <end position="74"/>
    </location>
</feature>